<dbReference type="PROSITE" id="PS51257">
    <property type="entry name" value="PROKAR_LIPOPROTEIN"/>
    <property type="match status" value="1"/>
</dbReference>
<gene>
    <name evidence="1" type="ORF">METZ01_LOCUS516621</name>
</gene>
<name>A0A383F3Q7_9ZZZZ</name>
<proteinExistence type="predicted"/>
<feature type="non-terminal residue" evidence="1">
    <location>
        <position position="178"/>
    </location>
</feature>
<accession>A0A383F3Q7</accession>
<evidence type="ECO:0008006" key="2">
    <source>
        <dbReference type="Google" id="ProtNLM"/>
    </source>
</evidence>
<organism evidence="1">
    <name type="scientific">marine metagenome</name>
    <dbReference type="NCBI Taxonomy" id="408172"/>
    <lineage>
        <taxon>unclassified sequences</taxon>
        <taxon>metagenomes</taxon>
        <taxon>ecological metagenomes</taxon>
    </lineage>
</organism>
<protein>
    <recommendedName>
        <fullName evidence="2">YtkA-like domain-containing protein</fullName>
    </recommendedName>
</protein>
<sequence>MIANTRIGELLSVAYPSIILGLLLITMACGSGPVATEPASVLDSNRNTTAEIVVIMGSTDLVVGKNRLIFALLDNEGGFVKRESVNVFFYQIIESEPVLKMDSTAVFREWPDDRGIYVVESYFDRAGQWILQASIEMAGETIKESTVLEVSSVSKAPSIGSEAPYSLNKTHYSVASLE</sequence>
<reference evidence="1" key="1">
    <citation type="submission" date="2018-05" db="EMBL/GenBank/DDBJ databases">
        <authorList>
            <person name="Lanie J.A."/>
            <person name="Ng W.-L."/>
            <person name="Kazmierczak K.M."/>
            <person name="Andrzejewski T.M."/>
            <person name="Davidsen T.M."/>
            <person name="Wayne K.J."/>
            <person name="Tettelin H."/>
            <person name="Glass J.I."/>
            <person name="Rusch D."/>
            <person name="Podicherti R."/>
            <person name="Tsui H.-C.T."/>
            <person name="Winkler M.E."/>
        </authorList>
    </citation>
    <scope>NUCLEOTIDE SEQUENCE</scope>
</reference>
<dbReference type="AlphaFoldDB" id="A0A383F3Q7"/>
<dbReference type="EMBL" id="UINC01231295">
    <property type="protein sequence ID" value="SVE63767.1"/>
    <property type="molecule type" value="Genomic_DNA"/>
</dbReference>
<evidence type="ECO:0000313" key="1">
    <source>
        <dbReference type="EMBL" id="SVE63767.1"/>
    </source>
</evidence>